<dbReference type="STRING" id="1300222.I532_22510"/>
<reference evidence="4 5" key="1">
    <citation type="submission" date="2013-03" db="EMBL/GenBank/DDBJ databases">
        <title>Assembly of a new bacterial strain Brevibacillus borstelensis AK1.</title>
        <authorList>
            <person name="Rajan I."/>
            <person name="PoliReddy D."/>
            <person name="Sugumar T."/>
            <person name="Rathinam K."/>
            <person name="Alqarawi S."/>
            <person name="Khalil A.B."/>
            <person name="Sivakumar N."/>
        </authorList>
    </citation>
    <scope>NUCLEOTIDE SEQUENCE [LARGE SCALE GENOMIC DNA]</scope>
    <source>
        <strain evidence="4 5">AK1</strain>
    </source>
</reference>
<gene>
    <name evidence="4" type="ORF">I532_22510</name>
</gene>
<proteinExistence type="predicted"/>
<dbReference type="RefSeq" id="WP_003391644.1">
    <property type="nucleotide sequence ID" value="NZ_APBN01000015.1"/>
</dbReference>
<evidence type="ECO:0000313" key="5">
    <source>
        <dbReference type="Proteomes" id="UP000012081"/>
    </source>
</evidence>
<comment type="caution">
    <text evidence="4">The sequence shown here is derived from an EMBL/GenBank/DDBJ whole genome shotgun (WGS) entry which is preliminary data.</text>
</comment>
<dbReference type="Pfam" id="PF18576">
    <property type="entry name" value="HTH_52"/>
    <property type="match status" value="1"/>
</dbReference>
<dbReference type="EMBL" id="APBN01000015">
    <property type="protein sequence ID" value="EMT50511.1"/>
    <property type="molecule type" value="Genomic_DNA"/>
</dbReference>
<dbReference type="InterPro" id="IPR054515">
    <property type="entry name" value="YgxA-like_substrate-bd"/>
</dbReference>
<dbReference type="Proteomes" id="UP000012081">
    <property type="component" value="Unassembled WGS sequence"/>
</dbReference>
<dbReference type="Pfam" id="PF22339">
    <property type="entry name" value="YgxA-like_sub_bind"/>
    <property type="match status" value="1"/>
</dbReference>
<evidence type="ECO:0000259" key="2">
    <source>
        <dbReference type="Pfam" id="PF18576"/>
    </source>
</evidence>
<feature type="domain" description="YgxA-like substrate binding" evidence="3">
    <location>
        <begin position="124"/>
        <end position="217"/>
    </location>
</feature>
<feature type="domain" description="Nucleotidyltransferase-like" evidence="1">
    <location>
        <begin position="7"/>
        <end position="115"/>
    </location>
</feature>
<dbReference type="Gene3D" id="3.30.460.10">
    <property type="entry name" value="Beta Polymerase, domain 2"/>
    <property type="match status" value="1"/>
</dbReference>
<feature type="domain" description="YgxA-like helix-turn-helix" evidence="2">
    <location>
        <begin position="224"/>
        <end position="267"/>
    </location>
</feature>
<dbReference type="Pfam" id="PF14540">
    <property type="entry name" value="NTF-like"/>
    <property type="match status" value="1"/>
</dbReference>
<accession>M8DU54</accession>
<dbReference type="GeneID" id="89501420"/>
<dbReference type="Gene3D" id="1.20.120.330">
    <property type="entry name" value="Nucleotidyltransferases domain 2"/>
    <property type="match status" value="1"/>
</dbReference>
<dbReference type="InterPro" id="IPR029348">
    <property type="entry name" value="NTF-like"/>
</dbReference>
<sequence>MLREEHKQFLQSLQQRQEVQAVLVLPDHVKVPPFYERAGYLVVVNGAQNQAGVRQVITEEKVIWEQKVSAWELEKGLVQGLDEKLVTWLQRGEVLWDKDDFIYRLRQRLSKLPESLQKRMLFKEYSRLLHAFQETRDYLQEGMVLDAYHALLKALYVWAKWIVFRAGEQPESALWTQVKNLDPSVYKLYEELTLNHEELEKRIELILLPMDFFLSSRLKESVRYLLEVMETRTSPWKLHELAEHTAIGESGIELSLLIEKMVQRSLVCETICMNTDDQQSREIGYIPSK</sequence>
<name>M8DU54_9BACL</name>
<organism evidence="4 5">
    <name type="scientific">Brevibacillus borstelensis AK1</name>
    <dbReference type="NCBI Taxonomy" id="1300222"/>
    <lineage>
        <taxon>Bacteria</taxon>
        <taxon>Bacillati</taxon>
        <taxon>Bacillota</taxon>
        <taxon>Bacilli</taxon>
        <taxon>Bacillales</taxon>
        <taxon>Paenibacillaceae</taxon>
        <taxon>Brevibacillus</taxon>
    </lineage>
</organism>
<evidence type="ECO:0000259" key="3">
    <source>
        <dbReference type="Pfam" id="PF22339"/>
    </source>
</evidence>
<evidence type="ECO:0000259" key="1">
    <source>
        <dbReference type="Pfam" id="PF14540"/>
    </source>
</evidence>
<protein>
    <recommendedName>
        <fullName evidence="6">Nucleotidyltransferase-like domain-containing protein</fullName>
    </recommendedName>
</protein>
<keyword evidence="5" id="KW-1185">Reference proteome</keyword>
<dbReference type="InterPro" id="IPR041143">
    <property type="entry name" value="YgxA_HTH"/>
</dbReference>
<evidence type="ECO:0008006" key="6">
    <source>
        <dbReference type="Google" id="ProtNLM"/>
    </source>
</evidence>
<dbReference type="InterPro" id="IPR043519">
    <property type="entry name" value="NT_sf"/>
</dbReference>
<dbReference type="AlphaFoldDB" id="M8DU54"/>
<dbReference type="PATRIC" id="fig|1300222.3.peg.4729"/>
<evidence type="ECO:0000313" key="4">
    <source>
        <dbReference type="EMBL" id="EMT50511.1"/>
    </source>
</evidence>